<dbReference type="GO" id="GO:0005886">
    <property type="term" value="C:plasma membrane"/>
    <property type="evidence" value="ECO:0007669"/>
    <property type="project" value="UniProtKB-SubCell"/>
</dbReference>
<dbReference type="AlphaFoldDB" id="A0A0H4A3N7"/>
<feature type="compositionally biased region" description="Low complexity" evidence="7">
    <location>
        <begin position="119"/>
        <end position="135"/>
    </location>
</feature>
<feature type="transmembrane region" description="Helical" evidence="8">
    <location>
        <begin position="32"/>
        <end position="54"/>
    </location>
</feature>
<sequence>MDDNNTIPSAYEKSNLDRGEVLVQGRSKKKKAALAIIILLIALLVVVVGVFLAVKQFNPEEDAPSDTPSTVEVGEVSGVEKGTVGNDSAWFDELKRKRQKEKEAEARALAREKQRQLEQARAQAEQQKPVVVPTNDVPPPEVPAPTPRVNTTAKRDKNAPPTPHERRLMSGIMVQSGDATSTQSAPSAPPSHDNSYDAPTFAKASATKRASGELDFLLKHGSIIPCALYSQIISDYQGIVMCRVTQDVYSANGKALLVERGSLLTGSQNVELEPGKTRVFTTWADIETPNGISVRIDSLGAGRLGASGNEAWIDNHFKQRFGGAILLSFLDDAFGALANKAASSSNGDITFDSSTENASNMAEKALESTINIAPTGYTQIGQRINIIVARDIDMSSVYRFE</sequence>
<evidence type="ECO:0000256" key="3">
    <source>
        <dbReference type="ARBA" id="ARBA00022475"/>
    </source>
</evidence>
<dbReference type="EMBL" id="KP795710">
    <property type="protein sequence ID" value="AKN40884.1"/>
    <property type="molecule type" value="Genomic_DNA"/>
</dbReference>
<accession>A0A0H4A3N7</accession>
<comment type="subcellular location">
    <subcellularLocation>
        <location evidence="1">Cell membrane</location>
        <topology evidence="1">Single-pass membrane protein</topology>
    </subcellularLocation>
</comment>
<dbReference type="InterPro" id="IPR042217">
    <property type="entry name" value="T4SS_VirB10/TrbI"/>
</dbReference>
<feature type="compositionally biased region" description="Pro residues" evidence="7">
    <location>
        <begin position="136"/>
        <end position="146"/>
    </location>
</feature>
<evidence type="ECO:0000256" key="1">
    <source>
        <dbReference type="ARBA" id="ARBA00004162"/>
    </source>
</evidence>
<reference evidence="9" key="1">
    <citation type="journal article" date="2015" name="MBio">
        <title>Eco-Evolutionary Dynamics of Episomes among Ecologically Cohesive Bacterial Populations.</title>
        <authorList>
            <person name="Xue H."/>
            <person name="Cordero O.X."/>
            <person name="Camas F.M."/>
            <person name="Trimble W."/>
            <person name="Meyer F."/>
            <person name="Guglielmini J."/>
            <person name="Rocha E.P."/>
            <person name="Polz M.F."/>
        </authorList>
    </citation>
    <scope>NUCLEOTIDE SEQUENCE</scope>
    <source>
        <strain evidence="9">FF_273</strain>
    </source>
</reference>
<dbReference type="InterPro" id="IPR047695">
    <property type="entry name" value="T4SS_VirB10/PtlG"/>
</dbReference>
<organism evidence="9">
    <name type="scientific">Vibrio sp. FF_273</name>
    <dbReference type="NCBI Taxonomy" id="1652830"/>
    <lineage>
        <taxon>Bacteria</taxon>
        <taxon>Pseudomonadati</taxon>
        <taxon>Pseudomonadota</taxon>
        <taxon>Gammaproteobacteria</taxon>
        <taxon>Vibrionales</taxon>
        <taxon>Vibrionaceae</taxon>
        <taxon>Vibrio</taxon>
    </lineage>
</organism>
<dbReference type="NCBIfam" id="NF038091">
    <property type="entry name" value="T4SS_VirB10"/>
    <property type="match status" value="1"/>
</dbReference>
<keyword evidence="3" id="KW-1003">Cell membrane</keyword>
<keyword evidence="5 8" id="KW-1133">Transmembrane helix</keyword>
<dbReference type="Pfam" id="PF03743">
    <property type="entry name" value="TrbI"/>
    <property type="match status" value="1"/>
</dbReference>
<dbReference type="Gene3D" id="2.40.128.260">
    <property type="entry name" value="Type IV secretion system, VirB10/TraB/TrbI"/>
    <property type="match status" value="2"/>
</dbReference>
<feature type="compositionally biased region" description="Basic and acidic residues" evidence="7">
    <location>
        <begin position="153"/>
        <end position="168"/>
    </location>
</feature>
<keyword evidence="4 8" id="KW-0812">Transmembrane</keyword>
<evidence type="ECO:0000256" key="8">
    <source>
        <dbReference type="SAM" id="Phobius"/>
    </source>
</evidence>
<dbReference type="CDD" id="cd16429">
    <property type="entry name" value="VirB10"/>
    <property type="match status" value="1"/>
</dbReference>
<name>A0A0H4A3N7_9VIBR</name>
<proteinExistence type="inferred from homology"/>
<evidence type="ECO:0000256" key="4">
    <source>
        <dbReference type="ARBA" id="ARBA00022692"/>
    </source>
</evidence>
<evidence type="ECO:0000313" key="9">
    <source>
        <dbReference type="EMBL" id="AKN40884.1"/>
    </source>
</evidence>
<evidence type="ECO:0000256" key="6">
    <source>
        <dbReference type="ARBA" id="ARBA00023136"/>
    </source>
</evidence>
<evidence type="ECO:0000256" key="5">
    <source>
        <dbReference type="ARBA" id="ARBA00022989"/>
    </source>
</evidence>
<evidence type="ECO:0000256" key="7">
    <source>
        <dbReference type="SAM" id="MobiDB-lite"/>
    </source>
</evidence>
<feature type="region of interest" description="Disordered" evidence="7">
    <location>
        <begin position="105"/>
        <end position="199"/>
    </location>
</feature>
<keyword evidence="6 8" id="KW-0472">Membrane</keyword>
<evidence type="ECO:0000256" key="2">
    <source>
        <dbReference type="ARBA" id="ARBA00010265"/>
    </source>
</evidence>
<feature type="compositionally biased region" description="Basic and acidic residues" evidence="7">
    <location>
        <begin position="105"/>
        <end position="118"/>
    </location>
</feature>
<comment type="similarity">
    <text evidence="2">Belongs to the TrbI/VirB10 family.</text>
</comment>
<protein>
    <submittedName>
        <fullName evidence="9">Inner membrane protein forms channel for type IVsecretion of T-DNA complex (VirB10)</fullName>
    </submittedName>
</protein>
<dbReference type="InterPro" id="IPR005498">
    <property type="entry name" value="T4SS_VirB10/TraB/TrbI"/>
</dbReference>